<organism evidence="1 2">
    <name type="scientific">Thalassovita gelatinovora</name>
    <name type="common">Thalassobius gelatinovorus</name>
    <dbReference type="NCBI Taxonomy" id="53501"/>
    <lineage>
        <taxon>Bacteria</taxon>
        <taxon>Pseudomonadati</taxon>
        <taxon>Pseudomonadota</taxon>
        <taxon>Alphaproteobacteria</taxon>
        <taxon>Rhodobacterales</taxon>
        <taxon>Roseobacteraceae</taxon>
        <taxon>Thalassovita</taxon>
    </lineage>
</organism>
<dbReference type="GO" id="GO:0003824">
    <property type="term" value="F:catalytic activity"/>
    <property type="evidence" value="ECO:0007669"/>
    <property type="project" value="InterPro"/>
</dbReference>
<keyword evidence="2" id="KW-1185">Reference proteome</keyword>
<dbReference type="GO" id="GO:0046914">
    <property type="term" value="F:transition metal ion binding"/>
    <property type="evidence" value="ECO:0007669"/>
    <property type="project" value="InterPro"/>
</dbReference>
<accession>A0A0P1FKB7</accession>
<reference evidence="1 2" key="1">
    <citation type="submission" date="2015-09" db="EMBL/GenBank/DDBJ databases">
        <authorList>
            <consortium name="Swine Surveillance"/>
        </authorList>
    </citation>
    <scope>NUCLEOTIDE SEQUENCE [LARGE SCALE GENOMIC DNA]</scope>
    <source>
        <strain evidence="1 2">CECT 4357</strain>
    </source>
</reference>
<dbReference type="AlphaFoldDB" id="A0A0P1FKB7"/>
<dbReference type="Proteomes" id="UP000051587">
    <property type="component" value="Unassembled WGS sequence"/>
</dbReference>
<name>A0A0P1FKB7_THAGE</name>
<evidence type="ECO:0000313" key="2">
    <source>
        <dbReference type="Proteomes" id="UP000051587"/>
    </source>
</evidence>
<dbReference type="SUPFAM" id="SSF56209">
    <property type="entry name" value="Nitrile hydratase alpha chain"/>
    <property type="match status" value="1"/>
</dbReference>
<evidence type="ECO:0000313" key="1">
    <source>
        <dbReference type="EMBL" id="CUH68524.1"/>
    </source>
</evidence>
<dbReference type="InterPro" id="IPR036648">
    <property type="entry name" value="CN_Hdrase_a/SCN_Hdrase_g_sf"/>
</dbReference>
<proteinExistence type="predicted"/>
<gene>
    <name evidence="1" type="ORF">TG4357_03645</name>
</gene>
<dbReference type="EMBL" id="CYSA01000028">
    <property type="protein sequence ID" value="CUH68524.1"/>
    <property type="molecule type" value="Genomic_DNA"/>
</dbReference>
<dbReference type="RefSeq" id="WP_058264316.1">
    <property type="nucleotide sequence ID" value="NZ_CP051181.1"/>
</dbReference>
<dbReference type="STRING" id="53501.SAMN04488043_106106"/>
<sequence>MSSKKVRSLTRNLGQYRMVNARNDEESQGFQLVRQETHLSNVSQVERFLPDILGRALARCWIDKVFRQSFYLAPKETLTDYHVHLPDDITVSVETDPGERSKVVVYEHRPGELPKRVMYLQLVMMAGR</sequence>
<protein>
    <submittedName>
        <fullName evidence="1">NHLP leader peptide domain protein</fullName>
    </submittedName>
</protein>